<reference evidence="2 3" key="1">
    <citation type="submission" date="2019-08" db="EMBL/GenBank/DDBJ databases">
        <title>Deep-cultivation of Planctomycetes and their phenomic and genomic characterization uncovers novel biology.</title>
        <authorList>
            <person name="Wiegand S."/>
            <person name="Jogler M."/>
            <person name="Boedeker C."/>
            <person name="Pinto D."/>
            <person name="Vollmers J."/>
            <person name="Rivas-Marin E."/>
            <person name="Kohn T."/>
            <person name="Peeters S.H."/>
            <person name="Heuer A."/>
            <person name="Rast P."/>
            <person name="Oberbeckmann S."/>
            <person name="Bunk B."/>
            <person name="Jeske O."/>
            <person name="Meyerdierks A."/>
            <person name="Storesund J.E."/>
            <person name="Kallscheuer N."/>
            <person name="Luecker S."/>
            <person name="Lage O.M."/>
            <person name="Pohl T."/>
            <person name="Merkel B.J."/>
            <person name="Hornburger P."/>
            <person name="Mueller R.-W."/>
            <person name="Bruemmer F."/>
            <person name="Labrenz M."/>
            <person name="Spormann A.M."/>
            <person name="Op den Camp H."/>
            <person name="Overmann J."/>
            <person name="Amann R."/>
            <person name="Jetten M.S.M."/>
            <person name="Mascher T."/>
            <person name="Medema M.H."/>
            <person name="Devos D.P."/>
            <person name="Kaster A.-K."/>
            <person name="Ovreas L."/>
            <person name="Rohde M."/>
            <person name="Galperin M.Y."/>
            <person name="Jogler C."/>
        </authorList>
    </citation>
    <scope>NUCLEOTIDE SEQUENCE [LARGE SCALE GENOMIC DNA]</scope>
    <source>
        <strain evidence="2 3">FC18</strain>
    </source>
</reference>
<gene>
    <name evidence="2" type="ORF">MFFC18_29960</name>
</gene>
<dbReference type="STRING" id="980251.GCA_001642875_03963"/>
<evidence type="ECO:0000313" key="3">
    <source>
        <dbReference type="Proteomes" id="UP000322214"/>
    </source>
</evidence>
<keyword evidence="1" id="KW-1133">Transmembrane helix</keyword>
<organism evidence="2 3">
    <name type="scientific">Mariniblastus fucicola</name>
    <dbReference type="NCBI Taxonomy" id="980251"/>
    <lineage>
        <taxon>Bacteria</taxon>
        <taxon>Pseudomonadati</taxon>
        <taxon>Planctomycetota</taxon>
        <taxon>Planctomycetia</taxon>
        <taxon>Pirellulales</taxon>
        <taxon>Pirellulaceae</taxon>
        <taxon>Mariniblastus</taxon>
    </lineage>
</organism>
<evidence type="ECO:0000313" key="2">
    <source>
        <dbReference type="EMBL" id="QEG23101.1"/>
    </source>
</evidence>
<dbReference type="Proteomes" id="UP000322214">
    <property type="component" value="Chromosome"/>
</dbReference>
<feature type="transmembrane region" description="Helical" evidence="1">
    <location>
        <begin position="14"/>
        <end position="34"/>
    </location>
</feature>
<dbReference type="RefSeq" id="WP_075085977.1">
    <property type="nucleotide sequence ID" value="NZ_CP042912.1"/>
</dbReference>
<accession>A0A5B9PKB4</accession>
<dbReference type="EMBL" id="CP042912">
    <property type="protein sequence ID" value="QEG23101.1"/>
    <property type="molecule type" value="Genomic_DNA"/>
</dbReference>
<keyword evidence="1" id="KW-0472">Membrane</keyword>
<protein>
    <recommendedName>
        <fullName evidence="4">Pilus assembly protein, PilO</fullName>
    </recommendedName>
</protein>
<name>A0A5B9PKB4_9BACT</name>
<keyword evidence="1" id="KW-0812">Transmembrane</keyword>
<sequence length="203" mass="23082">MIAPLKHDSKREQFLLMLFPAALILAIYSVLFAVPLRSQRTKIEANYQQQKLSAVSEETARFSEESLLSEKESLERTRKRVSQSKQRIRELSIGWRSGKSRIDTLEKITELMRDYNLSIVSQGGEDSVVVSTYLKDMFAKMNEQSVGDPVEFWPVEIKGAYFDVLEFLSDVNILAKSIIPVAITMQPESAGGSQRTWTIVFVI</sequence>
<dbReference type="KEGG" id="mff:MFFC18_29960"/>
<evidence type="ECO:0008006" key="4">
    <source>
        <dbReference type="Google" id="ProtNLM"/>
    </source>
</evidence>
<proteinExistence type="predicted"/>
<evidence type="ECO:0000256" key="1">
    <source>
        <dbReference type="SAM" id="Phobius"/>
    </source>
</evidence>
<keyword evidence="3" id="KW-1185">Reference proteome</keyword>
<dbReference type="AlphaFoldDB" id="A0A5B9PKB4"/>